<keyword evidence="1" id="KW-0547">Nucleotide-binding</keyword>
<organism evidence="3">
    <name type="scientific">viral metagenome</name>
    <dbReference type="NCBI Taxonomy" id="1070528"/>
    <lineage>
        <taxon>unclassified sequences</taxon>
        <taxon>metagenomes</taxon>
        <taxon>organismal metagenomes</taxon>
    </lineage>
</organism>
<reference evidence="3" key="1">
    <citation type="journal article" date="2020" name="Nature">
        <title>Giant virus diversity and host interactions through global metagenomics.</title>
        <authorList>
            <person name="Schulz F."/>
            <person name="Roux S."/>
            <person name="Paez-Espino D."/>
            <person name="Jungbluth S."/>
            <person name="Walsh D.A."/>
            <person name="Denef V.J."/>
            <person name="McMahon K.D."/>
            <person name="Konstantinidis K.T."/>
            <person name="Eloe-Fadrosh E.A."/>
            <person name="Kyrpides N.C."/>
            <person name="Woyke T."/>
        </authorList>
    </citation>
    <scope>NUCLEOTIDE SEQUENCE</scope>
    <source>
        <strain evidence="3">GVMAG-M-3300023179-4</strain>
    </source>
</reference>
<dbReference type="GO" id="GO:0140662">
    <property type="term" value="F:ATP-dependent protein folding chaperone"/>
    <property type="evidence" value="ECO:0007669"/>
    <property type="project" value="InterPro"/>
</dbReference>
<name>A0A6C0H0Q6_9ZZZZ</name>
<dbReference type="InterPro" id="IPR013126">
    <property type="entry name" value="Hsp_70_fam"/>
</dbReference>
<dbReference type="SUPFAM" id="SSF53067">
    <property type="entry name" value="Actin-like ATPase domain"/>
    <property type="match status" value="2"/>
</dbReference>
<dbReference type="Gene3D" id="3.90.640.10">
    <property type="entry name" value="Actin, Chain A, domain 4"/>
    <property type="match status" value="1"/>
</dbReference>
<evidence type="ECO:0000313" key="3">
    <source>
        <dbReference type="EMBL" id="QHT73987.1"/>
    </source>
</evidence>
<sequence length="669" mass="77228">MIIGIDLGTNNICISYYYNGELNIIKDNQDNNFIKSLIAINDSIIITGNDVLNINDKEWVIIRNLKRLIGISQEKIIVHQTEYSIIELTSFLLSKVKKIIDNHLQEKKISLDYQIVLTVPAYFNEKQRQSTKDAFSLCGMKLFRIINEPTSACITYYHYNKNFDKNVLVVDIGAGTTDISILTSSKDDDGYDIYEVIATSGDNLLGGEDINNLLFDYLKLEKTEINIKLVEKIKHDLSKEEGLTDIYITSEIYENLLNSLKDRLLNPIIKVLEIAKLDKNEINNVILIGGSSKIPYFKKLIELYFDQTFDYIIDPLTAVSYGASLYGFKLTSNQLLLLDIVPLSIGIETIGGQFIPIIDRGSNIPVSKTKQFTTDEDNQQEVGIKIYQGESQFIHENIMIGEFILKDIPKQPRNVPVINVNITIDVNGLINITATDRKNFASSNLVIENKNKLNDDDIEKIIENKKLNDTLYNDYINLIDNFYLFRNYFEKINFNTNINCVNKMSDEEKEEISNDINNTNQYICSILSIFENKLKLDISKYCNNLIEIKENDIKRLVELVRLKNEYIKTKYETLILNYNNSEDLLNNKIETTAEIEGEFNKEILVIEQDYEKEFYNLIDQIHENMESFEIADKLKLELINFITNLIEDDNKTYDEKIIILNNYSDNLTN</sequence>
<dbReference type="Gene3D" id="3.30.30.30">
    <property type="match status" value="1"/>
</dbReference>
<dbReference type="InterPro" id="IPR043129">
    <property type="entry name" value="ATPase_NBD"/>
</dbReference>
<dbReference type="GO" id="GO:0005524">
    <property type="term" value="F:ATP binding"/>
    <property type="evidence" value="ECO:0007669"/>
    <property type="project" value="UniProtKB-KW"/>
</dbReference>
<dbReference type="PANTHER" id="PTHR19375">
    <property type="entry name" value="HEAT SHOCK PROTEIN 70KDA"/>
    <property type="match status" value="1"/>
</dbReference>
<evidence type="ECO:0000256" key="1">
    <source>
        <dbReference type="ARBA" id="ARBA00022741"/>
    </source>
</evidence>
<evidence type="ECO:0000256" key="2">
    <source>
        <dbReference type="ARBA" id="ARBA00022840"/>
    </source>
</evidence>
<proteinExistence type="predicted"/>
<protein>
    <submittedName>
        <fullName evidence="3">Uncharacterized protein</fullName>
    </submittedName>
</protein>
<dbReference type="SUPFAM" id="SSF100920">
    <property type="entry name" value="Heat shock protein 70kD (HSP70), peptide-binding domain"/>
    <property type="match status" value="1"/>
</dbReference>
<dbReference type="PRINTS" id="PR00301">
    <property type="entry name" value="HEATSHOCK70"/>
</dbReference>
<dbReference type="Gene3D" id="2.60.34.10">
    <property type="entry name" value="Substrate Binding Domain Of DNAk, Chain A, domain 1"/>
    <property type="match status" value="1"/>
</dbReference>
<dbReference type="EMBL" id="MN739835">
    <property type="protein sequence ID" value="QHT73987.1"/>
    <property type="molecule type" value="Genomic_DNA"/>
</dbReference>
<dbReference type="InterPro" id="IPR029047">
    <property type="entry name" value="HSP70_peptide-bd_sf"/>
</dbReference>
<dbReference type="Gene3D" id="3.30.420.40">
    <property type="match status" value="3"/>
</dbReference>
<dbReference type="AlphaFoldDB" id="A0A6C0H0Q6"/>
<dbReference type="Pfam" id="PF00012">
    <property type="entry name" value="HSP70"/>
    <property type="match status" value="1"/>
</dbReference>
<accession>A0A6C0H0Q6</accession>
<keyword evidence="2" id="KW-0067">ATP-binding</keyword>